<dbReference type="AlphaFoldDB" id="A0A419S3Q1"/>
<name>A0A419S3Q1_9SPHI</name>
<dbReference type="PROSITE" id="PS51257">
    <property type="entry name" value="PROKAR_LIPOPROTEIN"/>
    <property type="match status" value="1"/>
</dbReference>
<keyword evidence="3" id="KW-1185">Reference proteome</keyword>
<evidence type="ECO:0000313" key="2">
    <source>
        <dbReference type="EMBL" id="RKD14290.1"/>
    </source>
</evidence>
<organism evidence="2 3">
    <name type="scientific">Pelobium manganitolerans</name>
    <dbReference type="NCBI Taxonomy" id="1842495"/>
    <lineage>
        <taxon>Bacteria</taxon>
        <taxon>Pseudomonadati</taxon>
        <taxon>Bacteroidota</taxon>
        <taxon>Sphingobacteriia</taxon>
        <taxon>Sphingobacteriales</taxon>
        <taxon>Sphingobacteriaceae</taxon>
        <taxon>Pelobium</taxon>
    </lineage>
</organism>
<protein>
    <recommendedName>
        <fullName evidence="4">LPS export ABC transporter periplasmic protein LptC</fullName>
    </recommendedName>
</protein>
<evidence type="ECO:0000256" key="1">
    <source>
        <dbReference type="SAM" id="SignalP"/>
    </source>
</evidence>
<comment type="caution">
    <text evidence="2">The sequence shown here is derived from an EMBL/GenBank/DDBJ whole genome shotgun (WGS) entry which is preliminary data.</text>
</comment>
<feature type="signal peptide" evidence="1">
    <location>
        <begin position="1"/>
        <end position="20"/>
    </location>
</feature>
<reference evidence="2 3" key="1">
    <citation type="submission" date="2016-07" db="EMBL/GenBank/DDBJ databases">
        <title>Genome of Pelobium manganitolerans.</title>
        <authorList>
            <person name="Wu S."/>
            <person name="Wang G."/>
        </authorList>
    </citation>
    <scope>NUCLEOTIDE SEQUENCE [LARGE SCALE GENOMIC DNA]</scope>
    <source>
        <strain evidence="2 3">YS-25</strain>
    </source>
</reference>
<evidence type="ECO:0008006" key="4">
    <source>
        <dbReference type="Google" id="ProtNLM"/>
    </source>
</evidence>
<sequence>MRKVTCLLFTVILLSACSQSSEPSRQQKYFFDIAGYFQRQAEILKNKKVLKTVQKNGVSETKTLEISDWQQELALFTEADINKPAWKNSYKVDSGANKLLYTAKEADLRVQKITINFANEGQVKQIAISTQSTNLLYHTTENLLFVADSAYRIEKHQKVLLLGANDYLINGKF</sequence>
<dbReference type="Proteomes" id="UP000283433">
    <property type="component" value="Unassembled WGS sequence"/>
</dbReference>
<gene>
    <name evidence="2" type="ORF">BCY91_07315</name>
</gene>
<feature type="chain" id="PRO_5019180243" description="LPS export ABC transporter periplasmic protein LptC" evidence="1">
    <location>
        <begin position="21"/>
        <end position="173"/>
    </location>
</feature>
<dbReference type="EMBL" id="MBTA01000026">
    <property type="protein sequence ID" value="RKD14290.1"/>
    <property type="molecule type" value="Genomic_DNA"/>
</dbReference>
<dbReference type="RefSeq" id="WP_120182290.1">
    <property type="nucleotide sequence ID" value="NZ_MBTA01000026.1"/>
</dbReference>
<keyword evidence="1" id="KW-0732">Signal</keyword>
<proteinExistence type="predicted"/>
<dbReference type="OrthoDB" id="794757at2"/>
<accession>A0A419S3Q1</accession>
<evidence type="ECO:0000313" key="3">
    <source>
        <dbReference type="Proteomes" id="UP000283433"/>
    </source>
</evidence>